<evidence type="ECO:0000313" key="2">
    <source>
        <dbReference type="Proteomes" id="UP001234297"/>
    </source>
</evidence>
<name>A0ACC2MLX9_PERAE</name>
<proteinExistence type="predicted"/>
<reference evidence="1 2" key="1">
    <citation type="journal article" date="2022" name="Hortic Res">
        <title>A haplotype resolved chromosomal level avocado genome allows analysis of novel avocado genes.</title>
        <authorList>
            <person name="Nath O."/>
            <person name="Fletcher S.J."/>
            <person name="Hayward A."/>
            <person name="Shaw L.M."/>
            <person name="Masouleh A.K."/>
            <person name="Furtado A."/>
            <person name="Henry R.J."/>
            <person name="Mitter N."/>
        </authorList>
    </citation>
    <scope>NUCLEOTIDE SEQUENCE [LARGE SCALE GENOMIC DNA]</scope>
    <source>
        <strain evidence="2">cv. Hass</strain>
    </source>
</reference>
<sequence length="500" mass="56115">MHVKLISAIHLPKRLYQKLFFLSYSTTPKHQPNLFSHHFYLLHSSPNASHLQQLHAQLLRNGLYSDVVLSSKLMLMYSKHNKLLPHSFSVFLHMPHRNTFSWNIIIGEFSRWGLPHMSLQLFVEMLRSGASAPDPFNLPLVLRACACLGDGEMGASVHGFCLKLGFEKNVFVASALVYFYVAVKVCHARKVFDEMSDRDAILWTSMLGGYAQNGEPVLALEVFREMVGAGIELDGVVMVSLLLVCSQLGWPKPGKSVHGWIVKRRLGMGLELNLGNALVDVYVKCGEFSYAQRVFDRMRERDVISWTALIVGYGFNGRVDFAFYLFDRMIKEGVRPNSVTFLGVLSACCHNGMVEKAWGYFNMMQGYEVVPGLKHYACMVDVLGRAGFLVEAERFLEKMPMDPDGAVWGALLGGCHVHGNVDVGERVAKRLLALEPERSGYYVLLANIYAAAGRFDDAERVRGFMKERNVGKVPGWSLIEGDGHSNVLPEKKSLHTWSYG</sequence>
<evidence type="ECO:0000313" key="1">
    <source>
        <dbReference type="EMBL" id="KAJ8646334.1"/>
    </source>
</evidence>
<dbReference type="Proteomes" id="UP001234297">
    <property type="component" value="Chromosome 2"/>
</dbReference>
<protein>
    <submittedName>
        <fullName evidence="1">Uncharacterized protein</fullName>
    </submittedName>
</protein>
<comment type="caution">
    <text evidence="1">The sequence shown here is derived from an EMBL/GenBank/DDBJ whole genome shotgun (WGS) entry which is preliminary data.</text>
</comment>
<dbReference type="EMBL" id="CM056810">
    <property type="protein sequence ID" value="KAJ8646334.1"/>
    <property type="molecule type" value="Genomic_DNA"/>
</dbReference>
<keyword evidence="2" id="KW-1185">Reference proteome</keyword>
<accession>A0ACC2MLX9</accession>
<gene>
    <name evidence="1" type="ORF">MRB53_008082</name>
</gene>
<organism evidence="1 2">
    <name type="scientific">Persea americana</name>
    <name type="common">Avocado</name>
    <dbReference type="NCBI Taxonomy" id="3435"/>
    <lineage>
        <taxon>Eukaryota</taxon>
        <taxon>Viridiplantae</taxon>
        <taxon>Streptophyta</taxon>
        <taxon>Embryophyta</taxon>
        <taxon>Tracheophyta</taxon>
        <taxon>Spermatophyta</taxon>
        <taxon>Magnoliopsida</taxon>
        <taxon>Magnoliidae</taxon>
        <taxon>Laurales</taxon>
        <taxon>Lauraceae</taxon>
        <taxon>Persea</taxon>
    </lineage>
</organism>